<feature type="transmembrane region" description="Helical" evidence="2">
    <location>
        <begin position="507"/>
        <end position="530"/>
    </location>
</feature>
<feature type="compositionally biased region" description="Low complexity" evidence="1">
    <location>
        <begin position="39"/>
        <end position="50"/>
    </location>
</feature>
<feature type="transmembrane region" description="Helical" evidence="2">
    <location>
        <begin position="394"/>
        <end position="416"/>
    </location>
</feature>
<keyword evidence="2" id="KW-1133">Transmembrane helix</keyword>
<dbReference type="AlphaFoldDB" id="A0A1E4TYQ0"/>
<feature type="region of interest" description="Disordered" evidence="1">
    <location>
        <begin position="107"/>
        <end position="151"/>
    </location>
</feature>
<dbReference type="EMBL" id="KV454012">
    <property type="protein sequence ID" value="ODV96875.1"/>
    <property type="molecule type" value="Genomic_DNA"/>
</dbReference>
<feature type="compositionally biased region" description="Low complexity" evidence="1">
    <location>
        <begin position="165"/>
        <end position="192"/>
    </location>
</feature>
<keyword evidence="2" id="KW-0472">Membrane</keyword>
<gene>
    <name evidence="3" type="ORF">PACTADRAFT_1462</name>
</gene>
<keyword evidence="4" id="KW-1185">Reference proteome</keyword>
<dbReference type="STRING" id="669874.A0A1E4TYQ0"/>
<feature type="compositionally biased region" description="Acidic residues" evidence="1">
    <location>
        <begin position="60"/>
        <end position="74"/>
    </location>
</feature>
<accession>A0A1E4TYQ0</accession>
<evidence type="ECO:0000256" key="2">
    <source>
        <dbReference type="SAM" id="Phobius"/>
    </source>
</evidence>
<evidence type="ECO:0000313" key="3">
    <source>
        <dbReference type="EMBL" id="ODV96875.1"/>
    </source>
</evidence>
<feature type="region of interest" description="Disordered" evidence="1">
    <location>
        <begin position="165"/>
        <end position="236"/>
    </location>
</feature>
<feature type="transmembrane region" description="Helical" evidence="2">
    <location>
        <begin position="355"/>
        <end position="373"/>
    </location>
</feature>
<feature type="region of interest" description="Disordered" evidence="1">
    <location>
        <begin position="1"/>
        <end position="74"/>
    </location>
</feature>
<feature type="transmembrane region" description="Helical" evidence="2">
    <location>
        <begin position="324"/>
        <end position="343"/>
    </location>
</feature>
<organism evidence="3 4">
    <name type="scientific">Pachysolen tannophilus NRRL Y-2460</name>
    <dbReference type="NCBI Taxonomy" id="669874"/>
    <lineage>
        <taxon>Eukaryota</taxon>
        <taxon>Fungi</taxon>
        <taxon>Dikarya</taxon>
        <taxon>Ascomycota</taxon>
        <taxon>Saccharomycotina</taxon>
        <taxon>Pichiomycetes</taxon>
        <taxon>Pachysolenaceae</taxon>
        <taxon>Pachysolen</taxon>
    </lineage>
</organism>
<feature type="transmembrane region" description="Helical" evidence="2">
    <location>
        <begin position="542"/>
        <end position="559"/>
    </location>
</feature>
<dbReference type="Proteomes" id="UP000094236">
    <property type="component" value="Unassembled WGS sequence"/>
</dbReference>
<keyword evidence="2" id="KW-0812">Transmembrane</keyword>
<feature type="compositionally biased region" description="Low complexity" evidence="1">
    <location>
        <begin position="108"/>
        <end position="148"/>
    </location>
</feature>
<reference evidence="4" key="1">
    <citation type="submission" date="2016-05" db="EMBL/GenBank/DDBJ databases">
        <title>Comparative genomics of biotechnologically important yeasts.</title>
        <authorList>
            <consortium name="DOE Joint Genome Institute"/>
            <person name="Riley R."/>
            <person name="Haridas S."/>
            <person name="Wolfe K.H."/>
            <person name="Lopes M.R."/>
            <person name="Hittinger C.T."/>
            <person name="Goker M."/>
            <person name="Salamov A."/>
            <person name="Wisecaver J."/>
            <person name="Long T.M."/>
            <person name="Aerts A.L."/>
            <person name="Barry K."/>
            <person name="Choi C."/>
            <person name="Clum A."/>
            <person name="Coughlan A.Y."/>
            <person name="Deshpande S."/>
            <person name="Douglass A.P."/>
            <person name="Hanson S.J."/>
            <person name="Klenk H.-P."/>
            <person name="Labutti K."/>
            <person name="Lapidus A."/>
            <person name="Lindquist E."/>
            <person name="Lipzen A."/>
            <person name="Meier-Kolthoff J.P."/>
            <person name="Ohm R.A."/>
            <person name="Otillar R.P."/>
            <person name="Pangilinan J."/>
            <person name="Peng Y."/>
            <person name="Rokas A."/>
            <person name="Rosa C.A."/>
            <person name="Scheuner C."/>
            <person name="Sibirny A.A."/>
            <person name="Slot J.C."/>
            <person name="Stielow J.B."/>
            <person name="Sun H."/>
            <person name="Kurtzman C.P."/>
            <person name="Blackwell M."/>
            <person name="Grigoriev I.V."/>
            <person name="Jeffries T.W."/>
        </authorList>
    </citation>
    <scope>NUCLEOTIDE SEQUENCE [LARGE SCALE GENOMIC DNA]</scope>
    <source>
        <strain evidence="4">NRRL Y-2460</strain>
    </source>
</reference>
<proteinExistence type="predicted"/>
<feature type="transmembrane region" description="Helical" evidence="2">
    <location>
        <begin position="457"/>
        <end position="479"/>
    </location>
</feature>
<name>A0A1E4TYQ0_PACTA</name>
<protein>
    <submittedName>
        <fullName evidence="3">Uncharacterized protein</fullName>
    </submittedName>
</protein>
<feature type="compositionally biased region" description="Polar residues" evidence="1">
    <location>
        <begin position="17"/>
        <end position="27"/>
    </location>
</feature>
<evidence type="ECO:0000313" key="4">
    <source>
        <dbReference type="Proteomes" id="UP000094236"/>
    </source>
</evidence>
<dbReference type="OrthoDB" id="5382797at2759"/>
<sequence length="698" mass="78916">MSDSNSRSESALPDLQVSGNDKNQSVRLKQGGPAIFVTPNNNSLSSSIPNLRPPTRRDGEEGDENDFDENGTDYDDEFFINEEDETEITQDQHLNLYRVTSPTFSIASSMHGNNNNNNNNNNDEINNSNRNSRSKYNNASMFPRSSSPESRRYSLLVPNLANSLYNHNNNSSTNSLTSNSSTSNNASNASNNKHTKRHSLNYFPQALPPPRSRSPIRSRSPVRSKSPVRSNSNTYNPFNFKSTSLMTHGNGSNNSLAPVSIGMGVVGSPKAQYRRGHRYKHSSVSMNLFQEPPKRQPLNVPESFPIPTFKEIINSLDNVQKLKLTWSFLHLLFVIIVFILGINYNNILLSTLSHLIFYDLIGNFIIVIVNIMTNFDCWNNSSLKYPFGLGRIEVLIGFALSVSLIFVGVDLLSHLIEEFVIKLIMGDAKDEHLLEEENIYSSTHSHQHTGDGKNLSILTFELLITLTISITMLSSQFILDKSGLKSINKVKTKNSIFNLILNRKNYLISNSTSFLTVFFAIYSAIYYPILIHNSNAEVFNDFSILFTALLIVYIGYKLIKHLSYILLISYPYHNGSENGNTTKLNKVVTLLFNKIENLEFFKKTYNIEDIIISKVNYKIYIIIVSLNMFGCTDDDESRMIFSINRLIAETMNEEENNIDADPSSLEIEKTQTKLDRNDIPSNGNRYEITVDINRAGIR</sequence>
<evidence type="ECO:0000256" key="1">
    <source>
        <dbReference type="SAM" id="MobiDB-lite"/>
    </source>
</evidence>
<feature type="compositionally biased region" description="Low complexity" evidence="1">
    <location>
        <begin position="223"/>
        <end position="233"/>
    </location>
</feature>